<accession>A0ABT0DCW2</accession>
<evidence type="ECO:0000256" key="6">
    <source>
        <dbReference type="ARBA" id="ARBA00023065"/>
    </source>
</evidence>
<dbReference type="PANTHER" id="PTHR32024">
    <property type="entry name" value="TRK SYSTEM POTASSIUM UPTAKE PROTEIN TRKG-RELATED"/>
    <property type="match status" value="1"/>
</dbReference>
<feature type="transmembrane region" description="Helical" evidence="8">
    <location>
        <begin position="456"/>
        <end position="481"/>
    </location>
</feature>
<feature type="transmembrane region" description="Helical" evidence="8">
    <location>
        <begin position="323"/>
        <end position="342"/>
    </location>
</feature>
<sequence>MIAVAQKGALGAGALALFLLFSGAVGLIRHEVASVAFLLTALLTVFGAGALHLATRNRSARLGRLSSYGLLTLFWFGASVIAAIPVDATTSLGFVDAWFEAICALTTTGGGGIHAVADVPRATLVWLLSLQWLGGLLTLIGAVAVLAPAGVGGLPDRISGLPEQGISEGTAFFEDAIETVVPVYAGVTMLCMIALFAAGLDGFNAFGMATAAVSTGGLLPDADGMAAYGTMPVKLVMSFFMLAGGTSILWHRMIATRRFRQAFTQRENVSVVVLVIILGILVSAIRYQTPEGRLSLPVALEDGLFTAVSLVTTTGIELHAGDFTSLPLTVVLLIIFMGGASFSTSGGIKLHRVGAMVLQSLMELNRLVMPHAVRPRQLGRQTVPLQAMKAVWVCFVVATVTLGFLAAAIAPAMPSFDAAYVAAMSAMTNAGPVYGAGWEAGTVWPEWGALPAYAKLLLGTGMVLGRLEIVVVLGLVHAALWRR</sequence>
<dbReference type="Proteomes" id="UP001203284">
    <property type="component" value="Unassembled WGS sequence"/>
</dbReference>
<organism evidence="9 10">
    <name type="scientific">Ancylobacter crimeensis</name>
    <dbReference type="NCBI Taxonomy" id="2579147"/>
    <lineage>
        <taxon>Bacteria</taxon>
        <taxon>Pseudomonadati</taxon>
        <taxon>Pseudomonadota</taxon>
        <taxon>Alphaproteobacteria</taxon>
        <taxon>Hyphomicrobiales</taxon>
        <taxon>Xanthobacteraceae</taxon>
        <taxon>Ancylobacter</taxon>
    </lineage>
</organism>
<comment type="caution">
    <text evidence="9">The sequence shown here is derived from an EMBL/GenBank/DDBJ whole genome shotgun (WGS) entry which is preliminary data.</text>
</comment>
<dbReference type="RefSeq" id="WP_247029690.1">
    <property type="nucleotide sequence ID" value="NZ_JALKCH010000007.1"/>
</dbReference>
<feature type="transmembrane region" description="Helical" evidence="8">
    <location>
        <begin position="124"/>
        <end position="147"/>
    </location>
</feature>
<keyword evidence="3" id="KW-1003">Cell membrane</keyword>
<gene>
    <name evidence="9" type="ORF">MWN34_12865</name>
</gene>
<reference evidence="9 10" key="1">
    <citation type="submission" date="2022-04" db="EMBL/GenBank/DDBJ databases">
        <authorList>
            <person name="Grouzdev D.S."/>
            <person name="Pantiukh K.S."/>
            <person name="Krutkina M.S."/>
        </authorList>
    </citation>
    <scope>NUCLEOTIDE SEQUENCE [LARGE SCALE GENOMIC DNA]</scope>
    <source>
        <strain evidence="9 10">6x-1</strain>
    </source>
</reference>
<feature type="transmembrane region" description="Helical" evidence="8">
    <location>
        <begin position="67"/>
        <end position="86"/>
    </location>
</feature>
<evidence type="ECO:0000256" key="5">
    <source>
        <dbReference type="ARBA" id="ARBA00022989"/>
    </source>
</evidence>
<evidence type="ECO:0000256" key="2">
    <source>
        <dbReference type="ARBA" id="ARBA00022448"/>
    </source>
</evidence>
<dbReference type="PANTHER" id="PTHR32024:SF3">
    <property type="entry name" value="TRK SYSTEM POTASSIUM UPTAKE PROTEIN"/>
    <property type="match status" value="1"/>
</dbReference>
<evidence type="ECO:0000313" key="10">
    <source>
        <dbReference type="Proteomes" id="UP001203284"/>
    </source>
</evidence>
<feature type="transmembrane region" description="Helical" evidence="8">
    <location>
        <begin position="181"/>
        <end position="198"/>
    </location>
</feature>
<proteinExistence type="predicted"/>
<dbReference type="InterPro" id="IPR003445">
    <property type="entry name" value="Cat_transpt"/>
</dbReference>
<evidence type="ECO:0000256" key="7">
    <source>
        <dbReference type="ARBA" id="ARBA00023136"/>
    </source>
</evidence>
<evidence type="ECO:0000256" key="8">
    <source>
        <dbReference type="SAM" id="Phobius"/>
    </source>
</evidence>
<protein>
    <submittedName>
        <fullName evidence="9">TrkH family potassium uptake protein</fullName>
    </submittedName>
</protein>
<keyword evidence="6" id="KW-0406">Ion transport</keyword>
<dbReference type="EMBL" id="JALKCH010000007">
    <property type="protein sequence ID" value="MCK0197802.1"/>
    <property type="molecule type" value="Genomic_DNA"/>
</dbReference>
<evidence type="ECO:0000313" key="9">
    <source>
        <dbReference type="EMBL" id="MCK0197802.1"/>
    </source>
</evidence>
<name>A0ABT0DCW2_9HYPH</name>
<feature type="transmembrane region" description="Helical" evidence="8">
    <location>
        <begin position="231"/>
        <end position="250"/>
    </location>
</feature>
<evidence type="ECO:0000256" key="1">
    <source>
        <dbReference type="ARBA" id="ARBA00004651"/>
    </source>
</evidence>
<feature type="transmembrane region" description="Helical" evidence="8">
    <location>
        <begin position="98"/>
        <end position="117"/>
    </location>
</feature>
<keyword evidence="10" id="KW-1185">Reference proteome</keyword>
<feature type="transmembrane region" description="Helical" evidence="8">
    <location>
        <begin position="390"/>
        <end position="410"/>
    </location>
</feature>
<feature type="transmembrane region" description="Helical" evidence="8">
    <location>
        <begin position="271"/>
        <end position="289"/>
    </location>
</feature>
<keyword evidence="4 8" id="KW-0812">Transmembrane</keyword>
<feature type="transmembrane region" description="Helical" evidence="8">
    <location>
        <begin position="203"/>
        <end position="219"/>
    </location>
</feature>
<keyword evidence="7 8" id="KW-0472">Membrane</keyword>
<comment type="subcellular location">
    <subcellularLocation>
        <location evidence="1">Cell membrane</location>
        <topology evidence="1">Multi-pass membrane protein</topology>
    </subcellularLocation>
</comment>
<evidence type="ECO:0000256" key="3">
    <source>
        <dbReference type="ARBA" id="ARBA00022475"/>
    </source>
</evidence>
<dbReference type="Pfam" id="PF02386">
    <property type="entry name" value="TrkH"/>
    <property type="match status" value="2"/>
</dbReference>
<feature type="transmembrane region" description="Helical" evidence="8">
    <location>
        <begin position="36"/>
        <end position="55"/>
    </location>
</feature>
<keyword evidence="5 8" id="KW-1133">Transmembrane helix</keyword>
<keyword evidence="2" id="KW-0813">Transport</keyword>
<evidence type="ECO:0000256" key="4">
    <source>
        <dbReference type="ARBA" id="ARBA00022692"/>
    </source>
</evidence>